<dbReference type="EMBL" id="JAQQPM010000008">
    <property type="protein sequence ID" value="KAK2074889.1"/>
    <property type="molecule type" value="Genomic_DNA"/>
</dbReference>
<organism evidence="2 3">
    <name type="scientific">Phyllachora maydis</name>
    <dbReference type="NCBI Taxonomy" id="1825666"/>
    <lineage>
        <taxon>Eukaryota</taxon>
        <taxon>Fungi</taxon>
        <taxon>Dikarya</taxon>
        <taxon>Ascomycota</taxon>
        <taxon>Pezizomycotina</taxon>
        <taxon>Sordariomycetes</taxon>
        <taxon>Sordariomycetidae</taxon>
        <taxon>Phyllachorales</taxon>
        <taxon>Phyllachoraceae</taxon>
        <taxon>Phyllachora</taxon>
    </lineage>
</organism>
<evidence type="ECO:0000313" key="2">
    <source>
        <dbReference type="EMBL" id="KAK2074889.1"/>
    </source>
</evidence>
<comment type="caution">
    <text evidence="2">The sequence shown here is derived from an EMBL/GenBank/DDBJ whole genome shotgun (WGS) entry which is preliminary data.</text>
</comment>
<evidence type="ECO:0000256" key="1">
    <source>
        <dbReference type="SAM" id="MobiDB-lite"/>
    </source>
</evidence>
<keyword evidence="3" id="KW-1185">Reference proteome</keyword>
<protein>
    <submittedName>
        <fullName evidence="2">Uncharacterized protein</fullName>
    </submittedName>
</protein>
<dbReference type="AlphaFoldDB" id="A0AAD9ICR5"/>
<dbReference type="Gene3D" id="3.80.10.10">
    <property type="entry name" value="Ribonuclease Inhibitor"/>
    <property type="match status" value="1"/>
</dbReference>
<dbReference type="Proteomes" id="UP001217918">
    <property type="component" value="Unassembled WGS sequence"/>
</dbReference>
<evidence type="ECO:0000313" key="3">
    <source>
        <dbReference type="Proteomes" id="UP001217918"/>
    </source>
</evidence>
<feature type="region of interest" description="Disordered" evidence="1">
    <location>
        <begin position="519"/>
        <end position="620"/>
    </location>
</feature>
<feature type="compositionally biased region" description="Basic and acidic residues" evidence="1">
    <location>
        <begin position="532"/>
        <end position="545"/>
    </location>
</feature>
<accession>A0AAD9ICR5</accession>
<dbReference type="InterPro" id="IPR032675">
    <property type="entry name" value="LRR_dom_sf"/>
</dbReference>
<dbReference type="SUPFAM" id="SSF52047">
    <property type="entry name" value="RNI-like"/>
    <property type="match status" value="1"/>
</dbReference>
<name>A0AAD9ICR5_9PEZI</name>
<gene>
    <name evidence="2" type="ORF">P8C59_009059</name>
</gene>
<feature type="compositionally biased region" description="Acidic residues" evidence="1">
    <location>
        <begin position="597"/>
        <end position="606"/>
    </location>
</feature>
<reference evidence="2" key="1">
    <citation type="journal article" date="2023" name="Mol. Plant Microbe Interact.">
        <title>Elucidating the Obligate Nature and Biological Capacity of an Invasive Fungal Corn Pathogen.</title>
        <authorList>
            <person name="MacCready J.S."/>
            <person name="Roggenkamp E.M."/>
            <person name="Gdanetz K."/>
            <person name="Chilvers M.I."/>
        </authorList>
    </citation>
    <scope>NUCLEOTIDE SEQUENCE</scope>
    <source>
        <strain evidence="2">PM02</strain>
    </source>
</reference>
<sequence>MAGATSSAALGLLDLPNELLAPIAACLVPVAPSTTRFVLQPNNSWSLKDAAAQYHDWLLSRNDLTALMRVSRRLTAVCRPFLWRSLAIHNADHLVGLLRDVVTLPHVAVWIQEISCLLKLEVAWADHATIQAWNKCPAAVRCQLKSGGGSGGLARVTSLDIFYAIVARAPNLRHLLFAFPDELVSAPWVFTVYEPPPVVMPYLVSSSSRIAAARLPTHPFVPLQTVFSRLTSLRIYHHREGGGGRGLTLTRILADCMLGNITELTALRTLELCCDFINYWPLADLQFPPLPQLHHLRLYGSPIHEPRLVALLLPCVNLESLLVHFEHACDDELDRVELPDGKTLDDALLAISATLTSLELVALDWHGHYLTRGRERPRKRENHRLKCLPQLARVHQLTIDWRSLFGTLGIIDNDDSDRFPSDLFPAALRELTLVCEFGTYKDFKQRHLSNLDAVFMGIEQMCATGAPAGLERVTLAMDPWPKKSRFAARFRRTMVRAGEACAAKGISLRTCDLLPRYRDEDDDEEIGGPEIAEGRGDDGPNRDTDESPEEQYDATSHEDGGGQHTSGCATVAGPADTGGGIVVLPAPWEDGAGAGAEELEEEDEASDYYYSTGDDEADPEREALRPADFGEFMEHLGEGHGHTFDELYYAWHEDRWDEYLF</sequence>
<proteinExistence type="predicted"/>